<dbReference type="RefSeq" id="WP_074816628.1">
    <property type="nucleotide sequence ID" value="NZ_FNTI01000001.1"/>
</dbReference>
<dbReference type="NCBIfam" id="NF035943">
    <property type="entry name" value="exosort_XrtV"/>
    <property type="match status" value="1"/>
</dbReference>
<keyword evidence="7 8" id="KW-0472">Membrane</keyword>
<feature type="transmembrane region" description="Helical" evidence="8">
    <location>
        <begin position="102"/>
        <end position="123"/>
    </location>
</feature>
<evidence type="ECO:0000256" key="1">
    <source>
        <dbReference type="ARBA" id="ARBA00004651"/>
    </source>
</evidence>
<dbReference type="OrthoDB" id="9797363at2"/>
<evidence type="ECO:0000256" key="4">
    <source>
        <dbReference type="ARBA" id="ARBA00022692"/>
    </source>
</evidence>
<feature type="transmembrane region" description="Helical" evidence="8">
    <location>
        <begin position="224"/>
        <end position="250"/>
    </location>
</feature>
<dbReference type="GO" id="GO:0006508">
    <property type="term" value="P:proteolysis"/>
    <property type="evidence" value="ECO:0007669"/>
    <property type="project" value="UniProtKB-KW"/>
</dbReference>
<name>A0A1H4RJH3_9BRAD</name>
<sequence>MAYSETVKAEKLLSLRGLLWPALLAASCVAAYVPTIRGLIDGPWQTEQEGHGPLIIAASLWLVWQSREQLRTVKLSPAPIVGWVCLALGLFLMFLARTQDILPVEAFSIIPVITGCVLLSAGWPMLRLLVFPIGFLIFAVPVPDWMIDAATVPLKVFISDSVTRILYAAGFPIAQNGVMIMIGSYQLLVKDACSGMNSIFALSAIGVFYAYAFRWHERVRSLILLISIIPITILANFIRVIALVLIAYYGGPDLLEGVVHDLTGIGLFIVAVLLLFLFDALLGLCRKFLLPTKRQDRSLAASDPAG</sequence>
<evidence type="ECO:0000256" key="6">
    <source>
        <dbReference type="ARBA" id="ARBA00022989"/>
    </source>
</evidence>
<feature type="transmembrane region" description="Helical" evidence="8">
    <location>
        <begin position="75"/>
        <end position="95"/>
    </location>
</feature>
<reference evidence="9 10" key="1">
    <citation type="submission" date="2016-10" db="EMBL/GenBank/DDBJ databases">
        <authorList>
            <person name="de Groot N.N."/>
        </authorList>
    </citation>
    <scope>NUCLEOTIDE SEQUENCE [LARGE SCALE GENOMIC DNA]</scope>
    <source>
        <strain evidence="9 10">GAS522</strain>
    </source>
</reference>
<organism evidence="9 10">
    <name type="scientific">Bradyrhizobium lablabi</name>
    <dbReference type="NCBI Taxonomy" id="722472"/>
    <lineage>
        <taxon>Bacteria</taxon>
        <taxon>Pseudomonadati</taxon>
        <taxon>Pseudomonadota</taxon>
        <taxon>Alphaproteobacteria</taxon>
        <taxon>Hyphomicrobiales</taxon>
        <taxon>Nitrobacteraceae</taxon>
        <taxon>Bradyrhizobium</taxon>
    </lineage>
</organism>
<keyword evidence="4 8" id="KW-0812">Transmembrane</keyword>
<dbReference type="NCBIfam" id="TIGR04178">
    <property type="entry name" value="exo_archaeo"/>
    <property type="match status" value="1"/>
</dbReference>
<evidence type="ECO:0000256" key="7">
    <source>
        <dbReference type="ARBA" id="ARBA00023136"/>
    </source>
</evidence>
<dbReference type="EMBL" id="FNTI01000001">
    <property type="protein sequence ID" value="SEC32062.1"/>
    <property type="molecule type" value="Genomic_DNA"/>
</dbReference>
<dbReference type="NCBIfam" id="TIGR02602">
    <property type="entry name" value="8TM_EpsH"/>
    <property type="match status" value="1"/>
</dbReference>
<evidence type="ECO:0000256" key="5">
    <source>
        <dbReference type="ARBA" id="ARBA00022801"/>
    </source>
</evidence>
<accession>A0A1H4RJH3</accession>
<evidence type="ECO:0000256" key="2">
    <source>
        <dbReference type="ARBA" id="ARBA00022475"/>
    </source>
</evidence>
<keyword evidence="6 8" id="KW-1133">Transmembrane helix</keyword>
<gene>
    <name evidence="9" type="ORF">SAMN05444171_1136</name>
</gene>
<proteinExistence type="predicted"/>
<feature type="transmembrane region" description="Helical" evidence="8">
    <location>
        <begin position="194"/>
        <end position="212"/>
    </location>
</feature>
<feature type="transmembrane region" description="Helical" evidence="8">
    <location>
        <begin position="262"/>
        <end position="285"/>
    </location>
</feature>
<evidence type="ECO:0000313" key="10">
    <source>
        <dbReference type="Proteomes" id="UP000183208"/>
    </source>
</evidence>
<dbReference type="GO" id="GO:0008233">
    <property type="term" value="F:peptidase activity"/>
    <property type="evidence" value="ECO:0007669"/>
    <property type="project" value="UniProtKB-KW"/>
</dbReference>
<dbReference type="AlphaFoldDB" id="A0A1H4RJH3"/>
<dbReference type="InterPro" id="IPR013426">
    <property type="entry name" value="EpsH-like"/>
</dbReference>
<comment type="subcellular location">
    <subcellularLocation>
        <location evidence="1">Cell membrane</location>
        <topology evidence="1">Multi-pass membrane protein</topology>
    </subcellularLocation>
</comment>
<keyword evidence="5" id="KW-0378">Hydrolase</keyword>
<evidence type="ECO:0000313" key="9">
    <source>
        <dbReference type="EMBL" id="SEC32062.1"/>
    </source>
</evidence>
<dbReference type="InterPro" id="IPR026392">
    <property type="entry name" value="Exo/Archaeosortase_dom"/>
</dbReference>
<evidence type="ECO:0000256" key="8">
    <source>
        <dbReference type="SAM" id="Phobius"/>
    </source>
</evidence>
<keyword evidence="3" id="KW-0645">Protease</keyword>
<dbReference type="InterPro" id="IPR019127">
    <property type="entry name" value="Exosortase"/>
</dbReference>
<dbReference type="Pfam" id="PF09721">
    <property type="entry name" value="Exosortase_EpsH"/>
    <property type="match status" value="1"/>
</dbReference>
<feature type="transmembrane region" description="Helical" evidence="8">
    <location>
        <begin position="129"/>
        <end position="154"/>
    </location>
</feature>
<feature type="transmembrane region" description="Helical" evidence="8">
    <location>
        <begin position="166"/>
        <end position="188"/>
    </location>
</feature>
<keyword evidence="2" id="KW-1003">Cell membrane</keyword>
<feature type="transmembrane region" description="Helical" evidence="8">
    <location>
        <begin position="12"/>
        <end position="33"/>
    </location>
</feature>
<dbReference type="GO" id="GO:0005886">
    <property type="term" value="C:plasma membrane"/>
    <property type="evidence" value="ECO:0007669"/>
    <property type="project" value="UniProtKB-SubCell"/>
</dbReference>
<protein>
    <submittedName>
        <fullName evidence="9">Exosortase B</fullName>
    </submittedName>
</protein>
<evidence type="ECO:0000256" key="3">
    <source>
        <dbReference type="ARBA" id="ARBA00022670"/>
    </source>
</evidence>
<dbReference type="Proteomes" id="UP000183208">
    <property type="component" value="Unassembled WGS sequence"/>
</dbReference>